<organism evidence="2 3">
    <name type="scientific">Boletus edulis BED1</name>
    <dbReference type="NCBI Taxonomy" id="1328754"/>
    <lineage>
        <taxon>Eukaryota</taxon>
        <taxon>Fungi</taxon>
        <taxon>Dikarya</taxon>
        <taxon>Basidiomycota</taxon>
        <taxon>Agaricomycotina</taxon>
        <taxon>Agaricomycetes</taxon>
        <taxon>Agaricomycetidae</taxon>
        <taxon>Boletales</taxon>
        <taxon>Boletineae</taxon>
        <taxon>Boletaceae</taxon>
        <taxon>Boletoideae</taxon>
        <taxon>Boletus</taxon>
    </lineage>
</organism>
<feature type="region of interest" description="Disordered" evidence="1">
    <location>
        <begin position="224"/>
        <end position="304"/>
    </location>
</feature>
<name>A0AAD4C0T5_BOLED</name>
<sequence length="341" mass="35999">MTSDSVPPPASVQAPRARSGPTLPIYDPFSGVKLGEHSPMSPSTATPGEPSTPTPLPTADDRRLWSSLERILELQAEIAAMHGDMEGVGKSSVSNPHTGGMTGGESGNAGSRKRMRRGQTLLVGDEEPEEHEPESGVTGVTVSDISTDHSDGEDDDVDDDDDDEDGVHGHGKRRRDEEFARLAEQFAQRKAAIGGIMNKLDALSTALKTFHTLPPPLFDLTLSPTRTDTMSSAPSNVSEASSPPPLHVYYDQPLSPFSSISPSQASHSVTPPTASVSPPPVPPISTLAPPVSSGDRSTPRGLAPLVTPALPRVVLPTIIHGAPHVESPADMEHAQSVFRRV</sequence>
<evidence type="ECO:0000256" key="1">
    <source>
        <dbReference type="SAM" id="MobiDB-lite"/>
    </source>
</evidence>
<feature type="compositionally biased region" description="Polar residues" evidence="1">
    <location>
        <begin position="40"/>
        <end position="49"/>
    </location>
</feature>
<protein>
    <submittedName>
        <fullName evidence="2">Uncharacterized protein</fullName>
    </submittedName>
</protein>
<proteinExistence type="predicted"/>
<keyword evidence="3" id="KW-1185">Reference proteome</keyword>
<evidence type="ECO:0000313" key="3">
    <source>
        <dbReference type="Proteomes" id="UP001194468"/>
    </source>
</evidence>
<gene>
    <name evidence="2" type="ORF">L210DRAFT_842076</name>
</gene>
<comment type="caution">
    <text evidence="2">The sequence shown here is derived from an EMBL/GenBank/DDBJ whole genome shotgun (WGS) entry which is preliminary data.</text>
</comment>
<feature type="compositionally biased region" description="Low complexity" evidence="1">
    <location>
        <begin position="253"/>
        <end position="276"/>
    </location>
</feature>
<feature type="compositionally biased region" description="Pro residues" evidence="1">
    <location>
        <begin position="1"/>
        <end position="10"/>
    </location>
</feature>
<feature type="region of interest" description="Disordered" evidence="1">
    <location>
        <begin position="83"/>
        <end position="177"/>
    </location>
</feature>
<evidence type="ECO:0000313" key="2">
    <source>
        <dbReference type="EMBL" id="KAF8445601.1"/>
    </source>
</evidence>
<feature type="region of interest" description="Disordered" evidence="1">
    <location>
        <begin position="1"/>
        <end position="64"/>
    </location>
</feature>
<dbReference type="Proteomes" id="UP001194468">
    <property type="component" value="Unassembled WGS sequence"/>
</dbReference>
<reference evidence="2" key="2">
    <citation type="journal article" date="2020" name="Nat. Commun.">
        <title>Large-scale genome sequencing of mycorrhizal fungi provides insights into the early evolution of symbiotic traits.</title>
        <authorList>
            <person name="Miyauchi S."/>
            <person name="Kiss E."/>
            <person name="Kuo A."/>
            <person name="Drula E."/>
            <person name="Kohler A."/>
            <person name="Sanchez-Garcia M."/>
            <person name="Morin E."/>
            <person name="Andreopoulos B."/>
            <person name="Barry K.W."/>
            <person name="Bonito G."/>
            <person name="Buee M."/>
            <person name="Carver A."/>
            <person name="Chen C."/>
            <person name="Cichocki N."/>
            <person name="Clum A."/>
            <person name="Culley D."/>
            <person name="Crous P.W."/>
            <person name="Fauchery L."/>
            <person name="Girlanda M."/>
            <person name="Hayes R.D."/>
            <person name="Keri Z."/>
            <person name="LaButti K."/>
            <person name="Lipzen A."/>
            <person name="Lombard V."/>
            <person name="Magnuson J."/>
            <person name="Maillard F."/>
            <person name="Murat C."/>
            <person name="Nolan M."/>
            <person name="Ohm R.A."/>
            <person name="Pangilinan J."/>
            <person name="Pereira M.F."/>
            <person name="Perotto S."/>
            <person name="Peter M."/>
            <person name="Pfister S."/>
            <person name="Riley R."/>
            <person name="Sitrit Y."/>
            <person name="Stielow J.B."/>
            <person name="Szollosi G."/>
            <person name="Zifcakova L."/>
            <person name="Stursova M."/>
            <person name="Spatafora J.W."/>
            <person name="Tedersoo L."/>
            <person name="Vaario L.M."/>
            <person name="Yamada A."/>
            <person name="Yan M."/>
            <person name="Wang P."/>
            <person name="Xu J."/>
            <person name="Bruns T."/>
            <person name="Baldrian P."/>
            <person name="Vilgalys R."/>
            <person name="Dunand C."/>
            <person name="Henrissat B."/>
            <person name="Grigoriev I.V."/>
            <person name="Hibbett D."/>
            <person name="Nagy L.G."/>
            <person name="Martin F.M."/>
        </authorList>
    </citation>
    <scope>NUCLEOTIDE SEQUENCE</scope>
    <source>
        <strain evidence="2">BED1</strain>
    </source>
</reference>
<accession>A0AAD4C0T5</accession>
<dbReference type="AlphaFoldDB" id="A0AAD4C0T5"/>
<feature type="compositionally biased region" description="Acidic residues" evidence="1">
    <location>
        <begin position="151"/>
        <end position="165"/>
    </location>
</feature>
<dbReference type="EMBL" id="WHUW01000005">
    <property type="protein sequence ID" value="KAF8445601.1"/>
    <property type="molecule type" value="Genomic_DNA"/>
</dbReference>
<feature type="compositionally biased region" description="Low complexity" evidence="1">
    <location>
        <begin position="231"/>
        <end position="241"/>
    </location>
</feature>
<reference evidence="2" key="1">
    <citation type="submission" date="2019-10" db="EMBL/GenBank/DDBJ databases">
        <authorList>
            <consortium name="DOE Joint Genome Institute"/>
            <person name="Kuo A."/>
            <person name="Miyauchi S."/>
            <person name="Kiss E."/>
            <person name="Drula E."/>
            <person name="Kohler A."/>
            <person name="Sanchez-Garcia M."/>
            <person name="Andreopoulos B."/>
            <person name="Barry K.W."/>
            <person name="Bonito G."/>
            <person name="Buee M."/>
            <person name="Carver A."/>
            <person name="Chen C."/>
            <person name="Cichocki N."/>
            <person name="Clum A."/>
            <person name="Culley D."/>
            <person name="Crous P.W."/>
            <person name="Fauchery L."/>
            <person name="Girlanda M."/>
            <person name="Hayes R."/>
            <person name="Keri Z."/>
            <person name="LaButti K."/>
            <person name="Lipzen A."/>
            <person name="Lombard V."/>
            <person name="Magnuson J."/>
            <person name="Maillard F."/>
            <person name="Morin E."/>
            <person name="Murat C."/>
            <person name="Nolan M."/>
            <person name="Ohm R."/>
            <person name="Pangilinan J."/>
            <person name="Pereira M."/>
            <person name="Perotto S."/>
            <person name="Peter M."/>
            <person name="Riley R."/>
            <person name="Sitrit Y."/>
            <person name="Stielow B."/>
            <person name="Szollosi G."/>
            <person name="Zifcakova L."/>
            <person name="Stursova M."/>
            <person name="Spatafora J.W."/>
            <person name="Tedersoo L."/>
            <person name="Vaario L.-M."/>
            <person name="Yamada A."/>
            <person name="Yan M."/>
            <person name="Wang P."/>
            <person name="Xu J."/>
            <person name="Bruns T."/>
            <person name="Baldrian P."/>
            <person name="Vilgalys R."/>
            <person name="Henrissat B."/>
            <person name="Grigoriev I.V."/>
            <person name="Hibbett D."/>
            <person name="Nagy L.G."/>
            <person name="Martin F.M."/>
        </authorList>
    </citation>
    <scope>NUCLEOTIDE SEQUENCE</scope>
    <source>
        <strain evidence="2">BED1</strain>
    </source>
</reference>